<keyword evidence="3" id="KW-1185">Reference proteome</keyword>
<comment type="caution">
    <text evidence="2">The sequence shown here is derived from an EMBL/GenBank/DDBJ whole genome shotgun (WGS) entry which is preliminary data.</text>
</comment>
<protein>
    <submittedName>
        <fullName evidence="2">Uncharacterized protein</fullName>
    </submittedName>
</protein>
<evidence type="ECO:0000313" key="2">
    <source>
        <dbReference type="EMBL" id="ODM90742.1"/>
    </source>
</evidence>
<accession>A0A1D2MCU9</accession>
<reference evidence="2 3" key="1">
    <citation type="journal article" date="2016" name="Genome Biol. Evol.">
        <title>Gene Family Evolution Reflects Adaptation to Soil Environmental Stressors in the Genome of the Collembolan Orchesella cincta.</title>
        <authorList>
            <person name="Faddeeva-Vakhrusheva A."/>
            <person name="Derks M.F."/>
            <person name="Anvar S.Y."/>
            <person name="Agamennone V."/>
            <person name="Suring W."/>
            <person name="Smit S."/>
            <person name="van Straalen N.M."/>
            <person name="Roelofs D."/>
        </authorList>
    </citation>
    <scope>NUCLEOTIDE SEQUENCE [LARGE SCALE GENOMIC DNA]</scope>
    <source>
        <tissue evidence="2">Mixed pool</tissue>
    </source>
</reference>
<organism evidence="2 3">
    <name type="scientific">Orchesella cincta</name>
    <name type="common">Springtail</name>
    <name type="synonym">Podura cincta</name>
    <dbReference type="NCBI Taxonomy" id="48709"/>
    <lineage>
        <taxon>Eukaryota</taxon>
        <taxon>Metazoa</taxon>
        <taxon>Ecdysozoa</taxon>
        <taxon>Arthropoda</taxon>
        <taxon>Hexapoda</taxon>
        <taxon>Collembola</taxon>
        <taxon>Entomobryomorpha</taxon>
        <taxon>Entomobryoidea</taxon>
        <taxon>Orchesellidae</taxon>
        <taxon>Orchesellinae</taxon>
        <taxon>Orchesella</taxon>
    </lineage>
</organism>
<proteinExistence type="predicted"/>
<evidence type="ECO:0000313" key="3">
    <source>
        <dbReference type="Proteomes" id="UP000094527"/>
    </source>
</evidence>
<sequence length="159" mass="17907">MTGIQVVYLTVALMVLYILLDFTLITTTLINNKLLCWSCFVGSAITSLAFVGVALCLAFFGTAFLICLWVFSFKVFIIVRIHKYIEKNEENKKKLSATAYLSTPEDGSQSVYLIHQQQFGGVDTSSLRKDEVNFIHTLKKPNTYLLPSYNAVSLECEEN</sequence>
<dbReference type="Proteomes" id="UP000094527">
    <property type="component" value="Unassembled WGS sequence"/>
</dbReference>
<gene>
    <name evidence="2" type="ORF">Ocin01_15938</name>
</gene>
<dbReference type="AlphaFoldDB" id="A0A1D2MCU9"/>
<keyword evidence="1" id="KW-0472">Membrane</keyword>
<dbReference type="EMBL" id="LJIJ01001810">
    <property type="protein sequence ID" value="ODM90742.1"/>
    <property type="molecule type" value="Genomic_DNA"/>
</dbReference>
<feature type="transmembrane region" description="Helical" evidence="1">
    <location>
        <begin position="59"/>
        <end position="79"/>
    </location>
</feature>
<keyword evidence="1" id="KW-0812">Transmembrane</keyword>
<evidence type="ECO:0000256" key="1">
    <source>
        <dbReference type="SAM" id="Phobius"/>
    </source>
</evidence>
<feature type="transmembrane region" description="Helical" evidence="1">
    <location>
        <begin position="6"/>
        <end position="27"/>
    </location>
</feature>
<name>A0A1D2MCU9_ORCCI</name>
<keyword evidence="1" id="KW-1133">Transmembrane helix</keyword>